<evidence type="ECO:0000313" key="1">
    <source>
        <dbReference type="EMBL" id="GGN55443.1"/>
    </source>
</evidence>
<reference evidence="2" key="1">
    <citation type="journal article" date="2019" name="Int. J. Syst. Evol. Microbiol.">
        <title>The Global Catalogue of Microorganisms (GCM) 10K type strain sequencing project: providing services to taxonomists for standard genome sequencing and annotation.</title>
        <authorList>
            <consortium name="The Broad Institute Genomics Platform"/>
            <consortium name="The Broad Institute Genome Sequencing Center for Infectious Disease"/>
            <person name="Wu L."/>
            <person name="Ma J."/>
        </authorList>
    </citation>
    <scope>NUCLEOTIDE SEQUENCE [LARGE SCALE GENOMIC DNA]</scope>
    <source>
        <strain evidence="2">CGMCC 1.6784</strain>
    </source>
</reference>
<accession>A0ABQ2JRW0</accession>
<sequence length="93" mass="10512">MNTPKCGFIEPYGTDSYTANALALLLWEETEDFGKPSIRECHEQAAKDYRFSGGNRKIHKFLKPLTKVFELISLVGMQPEENLDITIKGCSKT</sequence>
<comment type="caution">
    <text evidence="1">The sequence shown here is derived from an EMBL/GenBank/DDBJ whole genome shotgun (WGS) entry which is preliminary data.</text>
</comment>
<name>A0ABQ2JRW0_9SPHN</name>
<evidence type="ECO:0000313" key="2">
    <source>
        <dbReference type="Proteomes" id="UP000605099"/>
    </source>
</evidence>
<proteinExistence type="predicted"/>
<protein>
    <submittedName>
        <fullName evidence="1">Uncharacterized protein</fullName>
    </submittedName>
</protein>
<organism evidence="1 2">
    <name type="scientific">Novosphingobium indicum</name>
    <dbReference type="NCBI Taxonomy" id="462949"/>
    <lineage>
        <taxon>Bacteria</taxon>
        <taxon>Pseudomonadati</taxon>
        <taxon>Pseudomonadota</taxon>
        <taxon>Alphaproteobacteria</taxon>
        <taxon>Sphingomonadales</taxon>
        <taxon>Sphingomonadaceae</taxon>
        <taxon>Novosphingobium</taxon>
    </lineage>
</organism>
<gene>
    <name evidence="1" type="ORF">GCM10011349_32100</name>
</gene>
<dbReference type="Proteomes" id="UP000605099">
    <property type="component" value="Unassembled WGS sequence"/>
</dbReference>
<dbReference type="EMBL" id="BMLK01000016">
    <property type="protein sequence ID" value="GGN55443.1"/>
    <property type="molecule type" value="Genomic_DNA"/>
</dbReference>
<keyword evidence="2" id="KW-1185">Reference proteome</keyword>